<evidence type="ECO:0000256" key="1">
    <source>
        <dbReference type="SAM" id="Phobius"/>
    </source>
</evidence>
<feature type="transmembrane region" description="Helical" evidence="1">
    <location>
        <begin position="22"/>
        <end position="48"/>
    </location>
</feature>
<keyword evidence="1" id="KW-0472">Membrane</keyword>
<dbReference type="PANTHER" id="PTHR40465">
    <property type="entry name" value="CHROMOSOME 1, WHOLE GENOME SHOTGUN SEQUENCE"/>
    <property type="match status" value="1"/>
</dbReference>
<dbReference type="STRING" id="914234.M2RC09"/>
<evidence type="ECO:0000313" key="4">
    <source>
        <dbReference type="Proteomes" id="UP000016930"/>
    </source>
</evidence>
<organism evidence="3 4">
    <name type="scientific">Ceriporiopsis subvermispora (strain B)</name>
    <name type="common">White-rot fungus</name>
    <name type="synonym">Gelatoporia subvermispora</name>
    <dbReference type="NCBI Taxonomy" id="914234"/>
    <lineage>
        <taxon>Eukaryota</taxon>
        <taxon>Fungi</taxon>
        <taxon>Dikarya</taxon>
        <taxon>Basidiomycota</taxon>
        <taxon>Agaricomycotina</taxon>
        <taxon>Agaricomycetes</taxon>
        <taxon>Polyporales</taxon>
        <taxon>Gelatoporiaceae</taxon>
        <taxon>Gelatoporia</taxon>
    </lineage>
</organism>
<keyword evidence="1" id="KW-1133">Transmembrane helix</keyword>
<dbReference type="EMBL" id="KB445798">
    <property type="protein sequence ID" value="EMD36331.1"/>
    <property type="molecule type" value="Genomic_DNA"/>
</dbReference>
<feature type="transmembrane region" description="Helical" evidence="1">
    <location>
        <begin position="205"/>
        <end position="232"/>
    </location>
</feature>
<dbReference type="Proteomes" id="UP000016930">
    <property type="component" value="Unassembled WGS sequence"/>
</dbReference>
<reference evidence="3 4" key="1">
    <citation type="journal article" date="2012" name="Proc. Natl. Acad. Sci. U.S.A.">
        <title>Comparative genomics of Ceriporiopsis subvermispora and Phanerochaete chrysosporium provide insight into selective ligninolysis.</title>
        <authorList>
            <person name="Fernandez-Fueyo E."/>
            <person name="Ruiz-Duenas F.J."/>
            <person name="Ferreira P."/>
            <person name="Floudas D."/>
            <person name="Hibbett D.S."/>
            <person name="Canessa P."/>
            <person name="Larrondo L.F."/>
            <person name="James T.Y."/>
            <person name="Seelenfreund D."/>
            <person name="Lobos S."/>
            <person name="Polanco R."/>
            <person name="Tello M."/>
            <person name="Honda Y."/>
            <person name="Watanabe T."/>
            <person name="Watanabe T."/>
            <person name="Ryu J.S."/>
            <person name="Kubicek C.P."/>
            <person name="Schmoll M."/>
            <person name="Gaskell J."/>
            <person name="Hammel K.E."/>
            <person name="St John F.J."/>
            <person name="Vanden Wymelenberg A."/>
            <person name="Sabat G."/>
            <person name="Splinter BonDurant S."/>
            <person name="Syed K."/>
            <person name="Yadav J.S."/>
            <person name="Doddapaneni H."/>
            <person name="Subramanian V."/>
            <person name="Lavin J.L."/>
            <person name="Oguiza J.A."/>
            <person name="Perez G."/>
            <person name="Pisabarro A.G."/>
            <person name="Ramirez L."/>
            <person name="Santoyo F."/>
            <person name="Master E."/>
            <person name="Coutinho P.M."/>
            <person name="Henrissat B."/>
            <person name="Lombard V."/>
            <person name="Magnuson J.K."/>
            <person name="Kuees U."/>
            <person name="Hori C."/>
            <person name="Igarashi K."/>
            <person name="Samejima M."/>
            <person name="Held B.W."/>
            <person name="Barry K.W."/>
            <person name="LaButti K.M."/>
            <person name="Lapidus A."/>
            <person name="Lindquist E.A."/>
            <person name="Lucas S.M."/>
            <person name="Riley R."/>
            <person name="Salamov A.A."/>
            <person name="Hoffmeister D."/>
            <person name="Schwenk D."/>
            <person name="Hadar Y."/>
            <person name="Yarden O."/>
            <person name="de Vries R.P."/>
            <person name="Wiebenga A."/>
            <person name="Stenlid J."/>
            <person name="Eastwood D."/>
            <person name="Grigoriev I.V."/>
            <person name="Berka R.M."/>
            <person name="Blanchette R.A."/>
            <person name="Kersten P."/>
            <person name="Martinez A.T."/>
            <person name="Vicuna R."/>
            <person name="Cullen D."/>
        </authorList>
    </citation>
    <scope>NUCLEOTIDE SEQUENCE [LARGE SCALE GENOMIC DNA]</scope>
    <source>
        <strain evidence="3 4">B</strain>
    </source>
</reference>
<proteinExistence type="predicted"/>
<feature type="transmembrane region" description="Helical" evidence="1">
    <location>
        <begin position="238"/>
        <end position="259"/>
    </location>
</feature>
<feature type="transmembrane region" description="Helical" evidence="1">
    <location>
        <begin position="170"/>
        <end position="193"/>
    </location>
</feature>
<gene>
    <name evidence="3" type="ORF">CERSUDRAFT_95664</name>
</gene>
<dbReference type="HOGENOM" id="CLU_046025_5_4_1"/>
<evidence type="ECO:0000313" key="3">
    <source>
        <dbReference type="EMBL" id="EMD36331.1"/>
    </source>
</evidence>
<feature type="transmembrane region" description="Helical" evidence="1">
    <location>
        <begin position="60"/>
        <end position="80"/>
    </location>
</feature>
<dbReference type="InterPro" id="IPR045339">
    <property type="entry name" value="DUF6534"/>
</dbReference>
<sequence>MNSCNYGVAAPVEVDGFSIGDTLGACLVGVILSAVLYGLTVGQCYNYFGHSTFDPRPVGILGLLDTMHIVFVTHAIYHYTITLFGNPSSPVEPPVWSVSVLVPIEVLLETTVRGLFCHRIWKLSGGHRERYCAIPLVALSLVTFAAGLDFMAKVATLLQFEDVIVISWRLYIGTGAGVAADLVIALLQVVLLLRCRTGFTKTDTVLRSLMIYSINTGALTSMCASACMLMFAVKKNSYIYVALYLILPQLLLVSLLATYNARRYLRETALSEKLPVELLEMPYAFRDTTKVTRIGPDSGFGRLVEKELNIRVKMTTETKLDTEEELTTFDSRS</sequence>
<dbReference type="OrthoDB" id="3263055at2759"/>
<evidence type="ECO:0000259" key="2">
    <source>
        <dbReference type="Pfam" id="PF20152"/>
    </source>
</evidence>
<feature type="transmembrane region" description="Helical" evidence="1">
    <location>
        <begin position="100"/>
        <end position="121"/>
    </location>
</feature>
<feature type="transmembrane region" description="Helical" evidence="1">
    <location>
        <begin position="133"/>
        <end position="158"/>
    </location>
</feature>
<dbReference type="Pfam" id="PF20152">
    <property type="entry name" value="DUF6534"/>
    <property type="match status" value="1"/>
</dbReference>
<accession>M2RC09</accession>
<feature type="domain" description="DUF6534" evidence="2">
    <location>
        <begin position="178"/>
        <end position="264"/>
    </location>
</feature>
<keyword evidence="1" id="KW-0812">Transmembrane</keyword>
<protein>
    <recommendedName>
        <fullName evidence="2">DUF6534 domain-containing protein</fullName>
    </recommendedName>
</protein>
<dbReference type="PANTHER" id="PTHR40465:SF1">
    <property type="entry name" value="DUF6534 DOMAIN-CONTAINING PROTEIN"/>
    <property type="match status" value="1"/>
</dbReference>
<keyword evidence="4" id="KW-1185">Reference proteome</keyword>
<name>M2RC09_CERS8</name>
<dbReference type="AlphaFoldDB" id="M2RC09"/>